<proteinExistence type="predicted"/>
<evidence type="ECO:0000313" key="1">
    <source>
        <dbReference type="EMBL" id="EXX69160.1"/>
    </source>
</evidence>
<dbReference type="SUPFAM" id="SSF56349">
    <property type="entry name" value="DNA breaking-rejoining enzymes"/>
    <property type="match status" value="1"/>
</dbReference>
<evidence type="ECO:0000313" key="2">
    <source>
        <dbReference type="Proteomes" id="UP000022910"/>
    </source>
</evidence>
<dbReference type="STRING" id="1432141.A0A015JPL6"/>
<dbReference type="Proteomes" id="UP000022910">
    <property type="component" value="Unassembled WGS sequence"/>
</dbReference>
<dbReference type="EMBL" id="JEMT01016931">
    <property type="protein sequence ID" value="EXX69160.1"/>
    <property type="molecule type" value="Genomic_DNA"/>
</dbReference>
<comment type="caution">
    <text evidence="1">The sequence shown here is derived from an EMBL/GenBank/DDBJ whole genome shotgun (WGS) entry which is preliminary data.</text>
</comment>
<sequence>MSSFKKASELLNSSNDTVTINELKGRLTHLENNQLSEIHKSLSKSSNKETFDRPCIETLQKYVSSTKPKNTNKNTHLITLYDKKAIIAMLLCEFIIVIQTKDKKKYKANSLYNGICAINPFYQEMFKDREPFNIHEDFKFRIVRDTLHTRMIELEEINNSEYNGADPLTDEEMVKIFKQFDISSNSPDGLLRRVFLWVGCCTACRGGSYHNEPGTYGACHDIRKYLSLRPNNNAEETFFFVLIKILKVEINYLECICNITGIDCINRRIVNHSLRKRTAQKLNDEGLDSQAIMNVTLHRSIAELNAYQTQNEKQKLDIAKLTLPGISKDISMQENLEKSAKNLNTEQRIENLSSQKETKTEPFTEIQNITIFLFKVRMTPQIGNCGIIAICGIAEHCGF</sequence>
<protein>
    <recommendedName>
        <fullName evidence="3">Tyr recombinase domain-containing protein</fullName>
    </recommendedName>
</protein>
<accession>A0A015JPL6</accession>
<dbReference type="AlphaFoldDB" id="A0A015JPL6"/>
<dbReference type="OrthoDB" id="2424537at2759"/>
<evidence type="ECO:0008006" key="3">
    <source>
        <dbReference type="Google" id="ProtNLM"/>
    </source>
</evidence>
<keyword evidence="2" id="KW-1185">Reference proteome</keyword>
<name>A0A015JPL6_RHIIW</name>
<dbReference type="GO" id="GO:0003677">
    <property type="term" value="F:DNA binding"/>
    <property type="evidence" value="ECO:0007669"/>
    <property type="project" value="InterPro"/>
</dbReference>
<dbReference type="HOGENOM" id="CLU_063943_1_0_1"/>
<reference evidence="1 2" key="1">
    <citation type="submission" date="2014-02" db="EMBL/GenBank/DDBJ databases">
        <title>Single nucleus genome sequencing reveals high similarity among nuclei of an endomycorrhizal fungus.</title>
        <authorList>
            <person name="Lin K."/>
            <person name="Geurts R."/>
            <person name="Zhang Z."/>
            <person name="Limpens E."/>
            <person name="Saunders D.G."/>
            <person name="Mu D."/>
            <person name="Pang E."/>
            <person name="Cao H."/>
            <person name="Cha H."/>
            <person name="Lin T."/>
            <person name="Zhou Q."/>
            <person name="Shang Y."/>
            <person name="Li Y."/>
            <person name="Ivanov S."/>
            <person name="Sharma T."/>
            <person name="Velzen R.V."/>
            <person name="Ruijter N.D."/>
            <person name="Aanen D.K."/>
            <person name="Win J."/>
            <person name="Kamoun S."/>
            <person name="Bisseling T."/>
            <person name="Huang S."/>
        </authorList>
    </citation>
    <scope>NUCLEOTIDE SEQUENCE [LARGE SCALE GENOMIC DNA]</scope>
    <source>
        <strain evidence="2">DAOM197198w</strain>
    </source>
</reference>
<organism evidence="1 2">
    <name type="scientific">Rhizophagus irregularis (strain DAOM 197198w)</name>
    <name type="common">Glomus intraradices</name>
    <dbReference type="NCBI Taxonomy" id="1432141"/>
    <lineage>
        <taxon>Eukaryota</taxon>
        <taxon>Fungi</taxon>
        <taxon>Fungi incertae sedis</taxon>
        <taxon>Mucoromycota</taxon>
        <taxon>Glomeromycotina</taxon>
        <taxon>Glomeromycetes</taxon>
        <taxon>Glomerales</taxon>
        <taxon>Glomeraceae</taxon>
        <taxon>Rhizophagus</taxon>
    </lineage>
</organism>
<dbReference type="InterPro" id="IPR011010">
    <property type="entry name" value="DNA_brk_join_enz"/>
</dbReference>
<gene>
    <name evidence="1" type="ORF">RirG_098480</name>
</gene>